<evidence type="ECO:0000256" key="1">
    <source>
        <dbReference type="SAM" id="MobiDB-lite"/>
    </source>
</evidence>
<evidence type="ECO:0000313" key="3">
    <source>
        <dbReference type="Proteomes" id="UP000636709"/>
    </source>
</evidence>
<organism evidence="2 3">
    <name type="scientific">Digitaria exilis</name>
    <dbReference type="NCBI Taxonomy" id="1010633"/>
    <lineage>
        <taxon>Eukaryota</taxon>
        <taxon>Viridiplantae</taxon>
        <taxon>Streptophyta</taxon>
        <taxon>Embryophyta</taxon>
        <taxon>Tracheophyta</taxon>
        <taxon>Spermatophyta</taxon>
        <taxon>Magnoliopsida</taxon>
        <taxon>Liliopsida</taxon>
        <taxon>Poales</taxon>
        <taxon>Poaceae</taxon>
        <taxon>PACMAD clade</taxon>
        <taxon>Panicoideae</taxon>
        <taxon>Panicodae</taxon>
        <taxon>Paniceae</taxon>
        <taxon>Anthephorinae</taxon>
        <taxon>Digitaria</taxon>
    </lineage>
</organism>
<proteinExistence type="predicted"/>
<dbReference type="OrthoDB" id="689494at2759"/>
<dbReference type="Proteomes" id="UP000636709">
    <property type="component" value="Unassembled WGS sequence"/>
</dbReference>
<dbReference type="EMBL" id="JACEFO010001753">
    <property type="protein sequence ID" value="KAF8711307.1"/>
    <property type="molecule type" value="Genomic_DNA"/>
</dbReference>
<dbReference type="AlphaFoldDB" id="A0A835BTD9"/>
<gene>
    <name evidence="2" type="ORF">HU200_029330</name>
</gene>
<reference evidence="2" key="1">
    <citation type="submission" date="2020-07" db="EMBL/GenBank/DDBJ databases">
        <title>Genome sequence and genetic diversity analysis of an under-domesticated orphan crop, white fonio (Digitaria exilis).</title>
        <authorList>
            <person name="Bennetzen J.L."/>
            <person name="Chen S."/>
            <person name="Ma X."/>
            <person name="Wang X."/>
            <person name="Yssel A.E.J."/>
            <person name="Chaluvadi S.R."/>
            <person name="Johnson M."/>
            <person name="Gangashetty P."/>
            <person name="Hamidou F."/>
            <person name="Sanogo M.D."/>
            <person name="Zwaenepoel A."/>
            <person name="Wallace J."/>
            <person name="Van De Peer Y."/>
            <person name="Van Deynze A."/>
        </authorList>
    </citation>
    <scope>NUCLEOTIDE SEQUENCE</scope>
    <source>
        <tissue evidence="2">Leaves</tissue>
    </source>
</reference>
<feature type="compositionally biased region" description="Low complexity" evidence="1">
    <location>
        <begin position="150"/>
        <end position="162"/>
    </location>
</feature>
<protein>
    <submittedName>
        <fullName evidence="2">Uncharacterized protein</fullName>
    </submittedName>
</protein>
<evidence type="ECO:0000313" key="2">
    <source>
        <dbReference type="EMBL" id="KAF8711307.1"/>
    </source>
</evidence>
<comment type="caution">
    <text evidence="2">The sequence shown here is derived from an EMBL/GenBank/DDBJ whole genome shotgun (WGS) entry which is preliminary data.</text>
</comment>
<sequence>MQEVTEMFEVDPSLQELVDGARRNFRCRSTDEMTLRGRADCGRGRAHYALIDLANELQWDQYKILVEKTSVACLEVVVDVSPRAPQGGTQESIVSRQKERLDMADRRMSDAEFLANIANDSQFSVAMARDDFPDDTFEREVAQVDVDYLSESSAGEEYGGAPESEESESEARQHCSQ</sequence>
<feature type="region of interest" description="Disordered" evidence="1">
    <location>
        <begin position="148"/>
        <end position="177"/>
    </location>
</feature>
<accession>A0A835BTD9</accession>
<keyword evidence="3" id="KW-1185">Reference proteome</keyword>
<name>A0A835BTD9_9POAL</name>